<accession>A0A6J6FZI4</accession>
<dbReference type="GO" id="GO:0005975">
    <property type="term" value="P:carbohydrate metabolic process"/>
    <property type="evidence" value="ECO:0007669"/>
    <property type="project" value="InterPro"/>
</dbReference>
<dbReference type="GO" id="GO:0051301">
    <property type="term" value="P:cell division"/>
    <property type="evidence" value="ECO:0007669"/>
    <property type="project" value="UniProtKB-KW"/>
</dbReference>
<evidence type="ECO:0000256" key="1">
    <source>
        <dbReference type="ARBA" id="ARBA00022475"/>
    </source>
</evidence>
<dbReference type="Pfam" id="PF04101">
    <property type="entry name" value="Glyco_tran_28_C"/>
    <property type="match status" value="1"/>
</dbReference>
<keyword evidence="8" id="KW-0131">Cell cycle</keyword>
<evidence type="ECO:0000256" key="8">
    <source>
        <dbReference type="ARBA" id="ARBA00023306"/>
    </source>
</evidence>
<dbReference type="HAMAP" id="MF_00033">
    <property type="entry name" value="MurG"/>
    <property type="match status" value="1"/>
</dbReference>
<protein>
    <submittedName>
        <fullName evidence="12">Unannotated protein</fullName>
    </submittedName>
</protein>
<evidence type="ECO:0000259" key="11">
    <source>
        <dbReference type="Pfam" id="PF04101"/>
    </source>
</evidence>
<dbReference type="CDD" id="cd03785">
    <property type="entry name" value="GT28_MurG"/>
    <property type="match status" value="1"/>
</dbReference>
<keyword evidence="9" id="KW-0961">Cell wall biogenesis/degradation</keyword>
<keyword evidence="4" id="KW-0808">Transferase</keyword>
<dbReference type="AlphaFoldDB" id="A0A6J6FZI4"/>
<keyword evidence="5" id="KW-0133">Cell shape</keyword>
<keyword evidence="3" id="KW-0328">Glycosyltransferase</keyword>
<proteinExistence type="inferred from homology"/>
<dbReference type="EMBL" id="CAEZUJ010000009">
    <property type="protein sequence ID" value="CAB4594357.1"/>
    <property type="molecule type" value="Genomic_DNA"/>
</dbReference>
<keyword evidence="1" id="KW-1003">Cell membrane</keyword>
<evidence type="ECO:0000256" key="4">
    <source>
        <dbReference type="ARBA" id="ARBA00022679"/>
    </source>
</evidence>
<evidence type="ECO:0000256" key="7">
    <source>
        <dbReference type="ARBA" id="ARBA00023136"/>
    </source>
</evidence>
<evidence type="ECO:0000313" key="12">
    <source>
        <dbReference type="EMBL" id="CAB4594357.1"/>
    </source>
</evidence>
<evidence type="ECO:0000256" key="6">
    <source>
        <dbReference type="ARBA" id="ARBA00022984"/>
    </source>
</evidence>
<feature type="domain" description="Glycosyltransferase family 28 N-terminal" evidence="10">
    <location>
        <begin position="3"/>
        <end position="140"/>
    </location>
</feature>
<dbReference type="PANTHER" id="PTHR21015:SF22">
    <property type="entry name" value="GLYCOSYLTRANSFERASE"/>
    <property type="match status" value="1"/>
</dbReference>
<dbReference type="Gene3D" id="3.40.50.2000">
    <property type="entry name" value="Glycogen Phosphorylase B"/>
    <property type="match status" value="2"/>
</dbReference>
<dbReference type="InterPro" id="IPR006009">
    <property type="entry name" value="GlcNAc_MurG"/>
</dbReference>
<name>A0A6J6FZI4_9ZZZZ</name>
<dbReference type="SUPFAM" id="SSF53756">
    <property type="entry name" value="UDP-Glycosyltransferase/glycogen phosphorylase"/>
    <property type="match status" value="1"/>
</dbReference>
<dbReference type="InterPro" id="IPR004276">
    <property type="entry name" value="GlycoTrans_28_N"/>
</dbReference>
<dbReference type="InterPro" id="IPR007235">
    <property type="entry name" value="Glyco_trans_28_C"/>
</dbReference>
<evidence type="ECO:0000256" key="3">
    <source>
        <dbReference type="ARBA" id="ARBA00022676"/>
    </source>
</evidence>
<reference evidence="12" key="1">
    <citation type="submission" date="2020-05" db="EMBL/GenBank/DDBJ databases">
        <authorList>
            <person name="Chiriac C."/>
            <person name="Salcher M."/>
            <person name="Ghai R."/>
            <person name="Kavagutti S V."/>
        </authorList>
    </citation>
    <scope>NUCLEOTIDE SEQUENCE</scope>
</reference>
<dbReference type="GO" id="GO:0071555">
    <property type="term" value="P:cell wall organization"/>
    <property type="evidence" value="ECO:0007669"/>
    <property type="project" value="UniProtKB-KW"/>
</dbReference>
<keyword evidence="7" id="KW-0472">Membrane</keyword>
<feature type="domain" description="Glycosyl transferase family 28 C-terminal" evidence="11">
    <location>
        <begin position="192"/>
        <end position="341"/>
    </location>
</feature>
<evidence type="ECO:0000256" key="9">
    <source>
        <dbReference type="ARBA" id="ARBA00023316"/>
    </source>
</evidence>
<keyword evidence="6" id="KW-0573">Peptidoglycan synthesis</keyword>
<evidence type="ECO:0000256" key="2">
    <source>
        <dbReference type="ARBA" id="ARBA00022618"/>
    </source>
</evidence>
<organism evidence="12">
    <name type="scientific">freshwater metagenome</name>
    <dbReference type="NCBI Taxonomy" id="449393"/>
    <lineage>
        <taxon>unclassified sequences</taxon>
        <taxon>metagenomes</taxon>
        <taxon>ecological metagenomes</taxon>
    </lineage>
</organism>
<evidence type="ECO:0000256" key="5">
    <source>
        <dbReference type="ARBA" id="ARBA00022960"/>
    </source>
</evidence>
<dbReference type="PANTHER" id="PTHR21015">
    <property type="entry name" value="UDP-N-ACETYLGLUCOSAMINE--N-ACETYLMURAMYL-(PENTAPEPTIDE) PYROPHOSPHORYL-UNDECAPRENOL N-ACETYLGLUCOSAMINE TRANSFERASE 1"/>
    <property type="match status" value="1"/>
</dbReference>
<evidence type="ECO:0000259" key="10">
    <source>
        <dbReference type="Pfam" id="PF03033"/>
    </source>
</evidence>
<keyword evidence="2" id="KW-0132">Cell division</keyword>
<dbReference type="GO" id="GO:0050511">
    <property type="term" value="F:undecaprenyldiphospho-muramoylpentapeptide beta-N-acetylglucosaminyltransferase activity"/>
    <property type="evidence" value="ECO:0007669"/>
    <property type="project" value="InterPro"/>
</dbReference>
<dbReference type="GO" id="GO:0009252">
    <property type="term" value="P:peptidoglycan biosynthetic process"/>
    <property type="evidence" value="ECO:0007669"/>
    <property type="project" value="UniProtKB-KW"/>
</dbReference>
<dbReference type="GO" id="GO:0008360">
    <property type="term" value="P:regulation of cell shape"/>
    <property type="evidence" value="ECO:0007669"/>
    <property type="project" value="UniProtKB-KW"/>
</dbReference>
<sequence length="364" mass="38637">MKVIIAGGGTAGHVLPALEVANEIKKRFGKADILFIGSKGGADEKLVPAENYQIKYLLKANFPRKLNLDSLTFIPRFSAAIVKSLFLLRSATLAVGFGGYVATPVYIAARILGIPIAIHESNSVPGLANRVGRKWAKVVAVFNPIKNWNDQHVIGFPMRSSIVEAAKLNGEALILAKVSARKELGLQSEGKVLLVMGGSLGSQKINDAVIAITTHLNIENISILHLIGVGNAKAIDSAGCRQIPYLAKMELAYLAADFIIARAGAGTCAEIEAMGLPAVFIPLSIGNGEQVVNAEKLVTSGSAKILLNSNCTSDNLLSVVLEINESFTEFSKNAVANKSTKLSAATDFVDLIAEKILHSHKGEF</sequence>
<dbReference type="Pfam" id="PF03033">
    <property type="entry name" value="Glyco_transf_28"/>
    <property type="match status" value="1"/>
</dbReference>
<gene>
    <name evidence="12" type="ORF">UFOPK1811_00365</name>
</gene>